<keyword evidence="5" id="KW-0223">Dioxygenase</keyword>
<evidence type="ECO:0000313" key="7">
    <source>
        <dbReference type="Proteomes" id="UP001314635"/>
    </source>
</evidence>
<dbReference type="RefSeq" id="WP_172236224.1">
    <property type="nucleotide sequence ID" value="NZ_JABFDP010000007.1"/>
</dbReference>
<protein>
    <recommendedName>
        <fullName evidence="5">Dioxygenase</fullName>
        <ecNumber evidence="5">1.13.11.-</ecNumber>
    </recommendedName>
</protein>
<evidence type="ECO:0000256" key="2">
    <source>
        <dbReference type="ARBA" id="ARBA00022723"/>
    </source>
</evidence>
<accession>A0ABS5G1J6</accession>
<keyword evidence="4 5" id="KW-0408">Iron</keyword>
<comment type="similarity">
    <text evidence="1 5">Belongs to the carotenoid oxygenase family.</text>
</comment>
<gene>
    <name evidence="6" type="ORF">JQ619_05200</name>
</gene>
<keyword evidence="2 5" id="KW-0479">Metal-binding</keyword>
<organism evidence="6 7">
    <name type="scientific">Bradyrhizobium denitrificans</name>
    <dbReference type="NCBI Taxonomy" id="2734912"/>
    <lineage>
        <taxon>Bacteria</taxon>
        <taxon>Pseudomonadati</taxon>
        <taxon>Pseudomonadota</taxon>
        <taxon>Alphaproteobacteria</taxon>
        <taxon>Hyphomicrobiales</taxon>
        <taxon>Nitrobacteraceae</taxon>
        <taxon>Bradyrhizobium</taxon>
    </lineage>
</organism>
<comment type="caution">
    <text evidence="6">The sequence shown here is derived from an EMBL/GenBank/DDBJ whole genome shotgun (WGS) entry which is preliminary data.</text>
</comment>
<evidence type="ECO:0000256" key="4">
    <source>
        <dbReference type="ARBA" id="ARBA00023004"/>
    </source>
</evidence>
<keyword evidence="3 5" id="KW-0560">Oxidoreductase</keyword>
<dbReference type="PANTHER" id="PTHR10543:SF89">
    <property type="entry name" value="CAROTENOID 9,10(9',10')-CLEAVAGE DIOXYGENASE 1"/>
    <property type="match status" value="1"/>
</dbReference>
<sequence>MPEPLYPSVGFWGLSRPMRFEADVRDCEVIGEIPKDLRGSYFRVGPDRAYPTLEGDALINGDGVISVFRIEDGGVDFRCRYVETERLRHERKARRRLYGIYRNEFTDDPSTAGTDRDNTANTHAFSHHGKLFALREDSYPTEIDPKTLETLGTWTCGNRLKSKTMTAHPKIDPDTGEWWGYGIFAHKRYEGEMTLQVIDRNGKLIREEEFMSPFPGIGHDFALTTEHIIFPIMPLTVDLRRVRQGGDFYAYDPDLTPVYGIMPRGGSVSQIKWFKVPGAFLAHVMNAYSEGHLVHIDAPLARGNSFAMFRDVSGNKTDPALGIPMISRLTFDLKSGEVSIKQFPGSIGEMPRCDERFASKRYRYGFHRSLEGITRIDWQTGERSICATPHAPGGTQEPVFVPRAPDAPEGEGYVVCLANVASENRAELIVADAMKMEQGPVATVRLPFNQPAAFHGCFVSDWQH</sequence>
<reference evidence="7" key="1">
    <citation type="journal article" date="2021" name="ISME J.">
        <title>Evolutionary origin and ecological implication of a unique nif island in free-living Bradyrhizobium lineages.</title>
        <authorList>
            <person name="Tao J."/>
        </authorList>
    </citation>
    <scope>NUCLEOTIDE SEQUENCE [LARGE SCALE GENOMIC DNA]</scope>
    <source>
        <strain evidence="7">SZCCT0094</strain>
    </source>
</reference>
<keyword evidence="7" id="KW-1185">Reference proteome</keyword>
<dbReference type="Pfam" id="PF03055">
    <property type="entry name" value="RPE65"/>
    <property type="match status" value="1"/>
</dbReference>
<name>A0ABS5G1J6_9BRAD</name>
<evidence type="ECO:0000313" key="6">
    <source>
        <dbReference type="EMBL" id="MBR1135156.1"/>
    </source>
</evidence>
<evidence type="ECO:0000256" key="3">
    <source>
        <dbReference type="ARBA" id="ARBA00023002"/>
    </source>
</evidence>
<dbReference type="EC" id="1.13.11.-" evidence="5"/>
<dbReference type="EMBL" id="JAFCLK010000004">
    <property type="protein sequence ID" value="MBR1135156.1"/>
    <property type="molecule type" value="Genomic_DNA"/>
</dbReference>
<comment type="cofactor">
    <cofactor evidence="5">
        <name>Fe(2+)</name>
        <dbReference type="ChEBI" id="CHEBI:29033"/>
    </cofactor>
    <text evidence="5">Binds 1 Fe(2+) ion per subunit.</text>
</comment>
<evidence type="ECO:0000256" key="1">
    <source>
        <dbReference type="ARBA" id="ARBA00006787"/>
    </source>
</evidence>
<dbReference type="Proteomes" id="UP001314635">
    <property type="component" value="Unassembled WGS sequence"/>
</dbReference>
<evidence type="ECO:0000256" key="5">
    <source>
        <dbReference type="RuleBase" id="RU364048"/>
    </source>
</evidence>
<proteinExistence type="inferred from homology"/>
<dbReference type="PANTHER" id="PTHR10543">
    <property type="entry name" value="BETA-CAROTENE DIOXYGENASE"/>
    <property type="match status" value="1"/>
</dbReference>
<dbReference type="InterPro" id="IPR004294">
    <property type="entry name" value="Carotenoid_Oase"/>
</dbReference>